<dbReference type="AlphaFoldDB" id="A0A368KWT6"/>
<accession>A0A368KWT6</accession>
<dbReference type="OrthoDB" id="9146593at2"/>
<evidence type="ECO:0000313" key="2">
    <source>
        <dbReference type="Proteomes" id="UP000253562"/>
    </source>
</evidence>
<dbReference type="Proteomes" id="UP000253562">
    <property type="component" value="Unassembled WGS sequence"/>
</dbReference>
<organism evidence="1 2">
    <name type="scientific">Bremerella cremea</name>
    <dbReference type="NCBI Taxonomy" id="1031537"/>
    <lineage>
        <taxon>Bacteria</taxon>
        <taxon>Pseudomonadati</taxon>
        <taxon>Planctomycetota</taxon>
        <taxon>Planctomycetia</taxon>
        <taxon>Pirellulales</taxon>
        <taxon>Pirellulaceae</taxon>
        <taxon>Bremerella</taxon>
    </lineage>
</organism>
<gene>
    <name evidence="1" type="ORF">DTL42_06700</name>
</gene>
<dbReference type="EMBL" id="QPEX01000010">
    <property type="protein sequence ID" value="RCS54806.1"/>
    <property type="molecule type" value="Genomic_DNA"/>
</dbReference>
<evidence type="ECO:0000313" key="1">
    <source>
        <dbReference type="EMBL" id="RCS54806.1"/>
    </source>
</evidence>
<dbReference type="InterPro" id="IPR011447">
    <property type="entry name" value="DUF1552"/>
</dbReference>
<reference evidence="1 2" key="1">
    <citation type="submission" date="2018-07" db="EMBL/GenBank/DDBJ databases">
        <title>Comparative genomes isolates from brazilian mangrove.</title>
        <authorList>
            <person name="De Araujo J.E."/>
            <person name="Taketani R.G."/>
            <person name="Silva M.C.P."/>
            <person name="Lourenco M.V."/>
            <person name="Oliveira V.M."/>
            <person name="Andreote F.D."/>
        </authorList>
    </citation>
    <scope>NUCLEOTIDE SEQUENCE [LARGE SCALE GENOMIC DNA]</scope>
    <source>
        <strain evidence="1 2">HEX PRIS-MGV</strain>
    </source>
</reference>
<dbReference type="Pfam" id="PF07586">
    <property type="entry name" value="HXXSHH"/>
    <property type="match status" value="1"/>
</dbReference>
<proteinExistence type="predicted"/>
<protein>
    <submittedName>
        <fullName evidence="1">DUF1552 domain-containing protein</fullName>
    </submittedName>
</protein>
<comment type="caution">
    <text evidence="1">The sequence shown here is derived from an EMBL/GenBank/DDBJ whole genome shotgun (WGS) entry which is preliminary data.</text>
</comment>
<name>A0A368KWT6_9BACT</name>
<sequence length="400" mass="44008">MGASRLFADGSSAEATDVRRLLAISAPLGIHTPNFFPQTSGRGYQISPYLKPMEGLRDKFTVISGLKHPNVDGGHSAETSFLTGAAHPGQPSFQNTISVDQLAAEQIGFKTRFGSLTLAVGSSSLSYTRSGVKIPAERSPAKLFSKLFLDGSPQEKEKQMRRTEDGQSIMDLVQDQTRSINKNIGKEDNQTLDQYLTSVRELEQRLVLAEDWAKRSKPHVDRKVPDDVKDVSMLTERLSLMYEMIFLAIQTDSTRLITLMGPGGNEVVQLKGVNDGWHNLSHHGRDPDKIAMLSIIEFEEMRLLAELLRKLENAKEGDRSLLDQTAIMFGSSLGNASSHNNSNLPILAAGGHFRHGQHLAFDPEKAPPLCNLLVSYLQFLGLETDQFSSGNSTLTGLDFV</sequence>